<dbReference type="RefSeq" id="XP_022633863.1">
    <property type="nucleotide sequence ID" value="XM_022778142.1"/>
</dbReference>
<dbReference type="GeneID" id="106755068"/>
<evidence type="ECO:0000313" key="4">
    <source>
        <dbReference type="RefSeq" id="XP_022633863.1"/>
    </source>
</evidence>
<dbReference type="AlphaFoldDB" id="A0A3Q0EPT6"/>
<organism evidence="3 4">
    <name type="scientific">Vigna radiata var. radiata</name>
    <name type="common">Mung bean</name>
    <name type="synonym">Phaseolus aureus</name>
    <dbReference type="NCBI Taxonomy" id="3916"/>
    <lineage>
        <taxon>Eukaryota</taxon>
        <taxon>Viridiplantae</taxon>
        <taxon>Streptophyta</taxon>
        <taxon>Embryophyta</taxon>
        <taxon>Tracheophyta</taxon>
        <taxon>Spermatophyta</taxon>
        <taxon>Magnoliopsida</taxon>
        <taxon>eudicotyledons</taxon>
        <taxon>Gunneridae</taxon>
        <taxon>Pentapetalae</taxon>
        <taxon>rosids</taxon>
        <taxon>fabids</taxon>
        <taxon>Fabales</taxon>
        <taxon>Fabaceae</taxon>
        <taxon>Papilionoideae</taxon>
        <taxon>50 kb inversion clade</taxon>
        <taxon>NPAAA clade</taxon>
        <taxon>indigoferoid/millettioid clade</taxon>
        <taxon>Phaseoleae</taxon>
        <taxon>Vigna</taxon>
    </lineage>
</organism>
<dbReference type="KEGG" id="vra:106755068"/>
<proteinExistence type="inferred from homology"/>
<dbReference type="SUPFAM" id="SSF51445">
    <property type="entry name" value="(Trans)glycosidases"/>
    <property type="match status" value="1"/>
</dbReference>
<evidence type="ECO:0000256" key="2">
    <source>
        <dbReference type="RuleBase" id="RU003690"/>
    </source>
</evidence>
<dbReference type="Proteomes" id="UP000087766">
    <property type="component" value="Unplaced"/>
</dbReference>
<dbReference type="InterPro" id="IPR001360">
    <property type="entry name" value="Glyco_hydro_1"/>
</dbReference>
<evidence type="ECO:0000256" key="1">
    <source>
        <dbReference type="ARBA" id="ARBA00010838"/>
    </source>
</evidence>
<keyword evidence="3" id="KW-1185">Reference proteome</keyword>
<comment type="similarity">
    <text evidence="1 2">Belongs to the glycosyl hydrolase 1 family.</text>
</comment>
<dbReference type="Gene3D" id="3.20.20.80">
    <property type="entry name" value="Glycosidases"/>
    <property type="match status" value="1"/>
</dbReference>
<evidence type="ECO:0000313" key="3">
    <source>
        <dbReference type="Proteomes" id="UP000087766"/>
    </source>
</evidence>
<dbReference type="GO" id="GO:0005975">
    <property type="term" value="P:carbohydrate metabolic process"/>
    <property type="evidence" value="ECO:0007669"/>
    <property type="project" value="InterPro"/>
</dbReference>
<dbReference type="GO" id="GO:0008422">
    <property type="term" value="F:beta-glucosidase activity"/>
    <property type="evidence" value="ECO:0007669"/>
    <property type="project" value="TreeGrafter"/>
</dbReference>
<dbReference type="OrthoDB" id="65569at2759"/>
<reference evidence="4" key="1">
    <citation type="submission" date="2025-08" db="UniProtKB">
        <authorList>
            <consortium name="RefSeq"/>
        </authorList>
    </citation>
    <scope>IDENTIFICATION</scope>
    <source>
        <tissue evidence="4">Leaf</tissue>
    </source>
</reference>
<dbReference type="Pfam" id="PF00232">
    <property type="entry name" value="Glyco_hydro_1"/>
    <property type="match status" value="1"/>
</dbReference>
<dbReference type="PANTHER" id="PTHR10353:SF327">
    <property type="entry name" value="GLYCOSIDE HYDROLASE FAMILY 1 PROTEIN"/>
    <property type="match status" value="1"/>
</dbReference>
<dbReference type="PANTHER" id="PTHR10353">
    <property type="entry name" value="GLYCOSYL HYDROLASE"/>
    <property type="match status" value="1"/>
</dbReference>
<sequence length="163" mass="18686">MILGLHLLTEGVFQKVLHLGQYHLLIRNDFQDYAKHCFKEFGDRVKHWITLNEPWPFSKYGYVDGISPPGRFSTWQNSSCTGGDSAIEPYIVTHNQLLAHAAAVNVYKTKYQVSQTGMIGMSLAFDWIVTLYDTELDQFGAQRALDFMFGWFTEPLTTGEYPH</sequence>
<name>A0A3Q0EPT6_VIGRR</name>
<dbReference type="InterPro" id="IPR017853">
    <property type="entry name" value="GH"/>
</dbReference>
<protein>
    <submittedName>
        <fullName evidence="4">Cyanogenic beta-glucosidase-like</fullName>
    </submittedName>
</protein>
<accession>A0A3Q0EPT6</accession>
<gene>
    <name evidence="4" type="primary">LOC106755068</name>
</gene>